<name>A0ABP0NLT6_9DINO</name>
<proteinExistence type="predicted"/>
<sequence>MAMAAIMENQVEEMRKMLNKFKVCSGTGNAEHAGTLPGHADILIFGPSGSGKSSLIRTFYMALHKTQQVPPDFAERIIVKDTAMNEGTLKYVSAVIKPAKLDHRGNILSSSIMCHDTRGQIWMDEREQKQLSVIMDGHVKDDSMVQQRNYRYARMLWEFWKRDSELFPPEILANAKGLHNQPHAVLFVFDGSVEEIPDGEEETRFYREIIQMCRAKGYANPQEGIAKSSGKASMADRELMLRQVLDRKIEDVCVRLDVPRTAVHFIENYHSGVLNLEQEVRNISVDFHALKILSQCCSHADAFIAQALQDLRQPACILQ</sequence>
<protein>
    <submittedName>
        <fullName evidence="1">Uncharacterized protein</fullName>
    </submittedName>
</protein>
<evidence type="ECO:0000313" key="2">
    <source>
        <dbReference type="Proteomes" id="UP001642464"/>
    </source>
</evidence>
<accession>A0ABP0NLT6</accession>
<dbReference type="Proteomes" id="UP001642464">
    <property type="component" value="Unassembled WGS sequence"/>
</dbReference>
<dbReference type="SUPFAM" id="SSF52540">
    <property type="entry name" value="P-loop containing nucleoside triphosphate hydrolases"/>
    <property type="match status" value="1"/>
</dbReference>
<dbReference type="InterPro" id="IPR027417">
    <property type="entry name" value="P-loop_NTPase"/>
</dbReference>
<dbReference type="Gene3D" id="3.40.50.300">
    <property type="entry name" value="P-loop containing nucleotide triphosphate hydrolases"/>
    <property type="match status" value="1"/>
</dbReference>
<gene>
    <name evidence="1" type="ORF">SCF082_LOCUS33171</name>
</gene>
<dbReference type="EMBL" id="CAXAMM010029291">
    <property type="protein sequence ID" value="CAK9064431.1"/>
    <property type="molecule type" value="Genomic_DNA"/>
</dbReference>
<evidence type="ECO:0000313" key="1">
    <source>
        <dbReference type="EMBL" id="CAK9064431.1"/>
    </source>
</evidence>
<comment type="caution">
    <text evidence="1">The sequence shown here is derived from an EMBL/GenBank/DDBJ whole genome shotgun (WGS) entry which is preliminary data.</text>
</comment>
<keyword evidence="2" id="KW-1185">Reference proteome</keyword>
<organism evidence="1 2">
    <name type="scientific">Durusdinium trenchii</name>
    <dbReference type="NCBI Taxonomy" id="1381693"/>
    <lineage>
        <taxon>Eukaryota</taxon>
        <taxon>Sar</taxon>
        <taxon>Alveolata</taxon>
        <taxon>Dinophyceae</taxon>
        <taxon>Suessiales</taxon>
        <taxon>Symbiodiniaceae</taxon>
        <taxon>Durusdinium</taxon>
    </lineage>
</organism>
<reference evidence="1 2" key="1">
    <citation type="submission" date="2024-02" db="EMBL/GenBank/DDBJ databases">
        <authorList>
            <person name="Chen Y."/>
            <person name="Shah S."/>
            <person name="Dougan E. K."/>
            <person name="Thang M."/>
            <person name="Chan C."/>
        </authorList>
    </citation>
    <scope>NUCLEOTIDE SEQUENCE [LARGE SCALE GENOMIC DNA]</scope>
</reference>